<accession>E7RDR7</accession>
<gene>
    <name evidence="6" type="ORF">GPDM_02975</name>
</gene>
<comment type="caution">
    <text evidence="6">The sequence shown here is derived from an EMBL/GenBank/DDBJ whole genome shotgun (WGS) entry which is preliminary data.</text>
</comment>
<evidence type="ECO:0000256" key="1">
    <source>
        <dbReference type="ARBA" id="ARBA00005054"/>
    </source>
</evidence>
<comment type="pathway">
    <text evidence="1">Purine metabolism; IMP biosynthesis via de novo pathway; N(2)-formyl-N(1)-(5-phospho-D-ribosyl)glycinamide from N(1)-(5-phospho-D-ribosyl)glycinamide (10-formyl THF route): step 1/1.</text>
</comment>
<dbReference type="PANTHER" id="PTHR43369:SF2">
    <property type="entry name" value="PHOSPHORIBOSYLGLYCINAMIDE FORMYLTRANSFERASE"/>
    <property type="match status" value="1"/>
</dbReference>
<evidence type="ECO:0000256" key="3">
    <source>
        <dbReference type="ARBA" id="ARBA00022679"/>
    </source>
</evidence>
<dbReference type="OrthoDB" id="9802815at2"/>
<organism evidence="6 7">
    <name type="scientific">Planococcus donghaensis MPA1U2</name>
    <dbReference type="NCBI Taxonomy" id="933115"/>
    <lineage>
        <taxon>Bacteria</taxon>
        <taxon>Bacillati</taxon>
        <taxon>Bacillota</taxon>
        <taxon>Bacilli</taxon>
        <taxon>Bacillales</taxon>
        <taxon>Caryophanaceae</taxon>
        <taxon>Planococcus</taxon>
    </lineage>
</organism>
<proteinExistence type="predicted"/>
<sequence length="232" mass="26841">MKKIAILGSANALKPKIILETLLNMNIFQKTQLVLFTEKDEGVCYEYSKNMGIEIVIFTNKKLNDEDSLTIAQNHKVDLLISCGWPHKIPLEFLNLFKYPSINCHGSILPDYRGSRAYMHYWANCESFYGATIHFMNEKFDDGNIIVQGRHQLFLEETPSVIHRRTAELCAHLIPTAIFLIENGYQGKQINGLKRYFKKLSPEEFRNYRRINEKAHSSDYLITPHKVISDGK</sequence>
<dbReference type="Pfam" id="PF00551">
    <property type="entry name" value="Formyl_trans_N"/>
    <property type="match status" value="1"/>
</dbReference>
<evidence type="ECO:0000256" key="2">
    <source>
        <dbReference type="ARBA" id="ARBA00012254"/>
    </source>
</evidence>
<protein>
    <recommendedName>
        <fullName evidence="2">phosphoribosylglycinamide formyltransferase 1</fullName>
        <ecNumber evidence="2">2.1.2.2</ecNumber>
    </recommendedName>
</protein>
<name>E7RDR7_9BACL</name>
<evidence type="ECO:0000259" key="5">
    <source>
        <dbReference type="Pfam" id="PF00551"/>
    </source>
</evidence>
<keyword evidence="3 6" id="KW-0808">Transferase</keyword>
<dbReference type="AlphaFoldDB" id="E7RDR7"/>
<keyword evidence="4" id="KW-0658">Purine biosynthesis</keyword>
<dbReference type="Proteomes" id="UP000003052">
    <property type="component" value="Unassembled WGS sequence"/>
</dbReference>
<dbReference type="InterPro" id="IPR036477">
    <property type="entry name" value="Formyl_transf_N_sf"/>
</dbReference>
<reference evidence="6 7" key="1">
    <citation type="journal article" date="2011" name="J. Bacteriol.">
        <title>The Draft Genome of Planococcus donghaensis MPA1U2 Reveals Nonsporulation Pathways Controlled by a Conserved Spo0A Regulon.</title>
        <authorList>
            <person name="Pearson M.D."/>
            <person name="Noller H.F."/>
        </authorList>
    </citation>
    <scope>NUCLEOTIDE SEQUENCE [LARGE SCALE GENOMIC DNA]</scope>
    <source>
        <strain evidence="6 7">MPA1U2</strain>
    </source>
</reference>
<evidence type="ECO:0000256" key="4">
    <source>
        <dbReference type="ARBA" id="ARBA00022755"/>
    </source>
</evidence>
<dbReference type="SUPFAM" id="SSF53328">
    <property type="entry name" value="Formyltransferase"/>
    <property type="match status" value="1"/>
</dbReference>
<dbReference type="eggNOG" id="COG0299">
    <property type="taxonomic scope" value="Bacteria"/>
</dbReference>
<dbReference type="GO" id="GO:0005737">
    <property type="term" value="C:cytoplasm"/>
    <property type="evidence" value="ECO:0007669"/>
    <property type="project" value="TreeGrafter"/>
</dbReference>
<feature type="domain" description="Formyl transferase N-terminal" evidence="5">
    <location>
        <begin position="2"/>
        <end position="178"/>
    </location>
</feature>
<dbReference type="RefSeq" id="WP_008428786.1">
    <property type="nucleotide sequence ID" value="NZ_AEPB01000010.1"/>
</dbReference>
<dbReference type="InterPro" id="IPR002376">
    <property type="entry name" value="Formyl_transf_N"/>
</dbReference>
<dbReference type="EMBL" id="AEPB01000010">
    <property type="protein sequence ID" value="EGA90823.1"/>
    <property type="molecule type" value="Genomic_DNA"/>
</dbReference>
<evidence type="ECO:0000313" key="7">
    <source>
        <dbReference type="Proteomes" id="UP000003052"/>
    </source>
</evidence>
<dbReference type="GO" id="GO:0006189">
    <property type="term" value="P:'de novo' IMP biosynthetic process"/>
    <property type="evidence" value="ECO:0007669"/>
    <property type="project" value="TreeGrafter"/>
</dbReference>
<dbReference type="PANTHER" id="PTHR43369">
    <property type="entry name" value="PHOSPHORIBOSYLGLYCINAMIDE FORMYLTRANSFERASE"/>
    <property type="match status" value="1"/>
</dbReference>
<dbReference type="EC" id="2.1.2.2" evidence="2"/>
<dbReference type="Gene3D" id="3.40.50.170">
    <property type="entry name" value="Formyl transferase, N-terminal domain"/>
    <property type="match status" value="1"/>
</dbReference>
<evidence type="ECO:0000313" key="6">
    <source>
        <dbReference type="EMBL" id="EGA90823.1"/>
    </source>
</evidence>
<dbReference type="GO" id="GO:0004644">
    <property type="term" value="F:phosphoribosylglycinamide formyltransferase activity"/>
    <property type="evidence" value="ECO:0007669"/>
    <property type="project" value="UniProtKB-EC"/>
</dbReference>